<organism evidence="2 3">
    <name type="scientific">Streptomyces albiaxialis</name>
    <dbReference type="NCBI Taxonomy" id="329523"/>
    <lineage>
        <taxon>Bacteria</taxon>
        <taxon>Bacillati</taxon>
        <taxon>Actinomycetota</taxon>
        <taxon>Actinomycetes</taxon>
        <taxon>Kitasatosporales</taxon>
        <taxon>Streptomycetaceae</taxon>
        <taxon>Streptomyces</taxon>
    </lineage>
</organism>
<feature type="region of interest" description="Disordered" evidence="1">
    <location>
        <begin position="38"/>
        <end position="124"/>
    </location>
</feature>
<evidence type="ECO:0000256" key="1">
    <source>
        <dbReference type="SAM" id="MobiDB-lite"/>
    </source>
</evidence>
<feature type="compositionally biased region" description="Basic and acidic residues" evidence="1">
    <location>
        <begin position="97"/>
        <end position="109"/>
    </location>
</feature>
<keyword evidence="3" id="KW-1185">Reference proteome</keyword>
<evidence type="ECO:0008006" key="4">
    <source>
        <dbReference type="Google" id="ProtNLM"/>
    </source>
</evidence>
<proteinExistence type="predicted"/>
<evidence type="ECO:0000313" key="3">
    <source>
        <dbReference type="Proteomes" id="UP001500016"/>
    </source>
</evidence>
<protein>
    <recommendedName>
        <fullName evidence="4">Secreted protein</fullName>
    </recommendedName>
</protein>
<dbReference type="Proteomes" id="UP001500016">
    <property type="component" value="Unassembled WGS sequence"/>
</dbReference>
<accession>A0ABN2WEU9</accession>
<feature type="compositionally biased region" description="Basic and acidic residues" evidence="1">
    <location>
        <begin position="75"/>
        <end position="85"/>
    </location>
</feature>
<dbReference type="EMBL" id="BAAAPE010000013">
    <property type="protein sequence ID" value="GAA2090168.1"/>
    <property type="molecule type" value="Genomic_DNA"/>
</dbReference>
<sequence>MRRELRLRLLPAGAWTLATGAAVALSWFGVHTVLSGTDYEPPRALPVSDATSATAEPRSSSTHRPKPSPSSSPPSREKPPEKSSKPPEPTPTKKPGKSREPSRTPKPDPEPEPGPGDDGKVKGATVTGGRAVFDMGEKSATLVSATPNAGWDMRVWDSQTWIRVTFTKGDSSATVFCRWNDSAPRIETFSD</sequence>
<name>A0ABN2WEU9_9ACTN</name>
<dbReference type="RefSeq" id="WP_344531967.1">
    <property type="nucleotide sequence ID" value="NZ_BAAAPE010000013.1"/>
</dbReference>
<comment type="caution">
    <text evidence="2">The sequence shown here is derived from an EMBL/GenBank/DDBJ whole genome shotgun (WGS) entry which is preliminary data.</text>
</comment>
<reference evidence="2 3" key="1">
    <citation type="journal article" date="2019" name="Int. J. Syst. Evol. Microbiol.">
        <title>The Global Catalogue of Microorganisms (GCM) 10K type strain sequencing project: providing services to taxonomists for standard genome sequencing and annotation.</title>
        <authorList>
            <consortium name="The Broad Institute Genomics Platform"/>
            <consortium name="The Broad Institute Genome Sequencing Center for Infectious Disease"/>
            <person name="Wu L."/>
            <person name="Ma J."/>
        </authorList>
    </citation>
    <scope>NUCLEOTIDE SEQUENCE [LARGE SCALE GENOMIC DNA]</scope>
    <source>
        <strain evidence="2 3">JCM 15478</strain>
    </source>
</reference>
<gene>
    <name evidence="2" type="ORF">GCM10009801_54920</name>
</gene>
<evidence type="ECO:0000313" key="2">
    <source>
        <dbReference type="EMBL" id="GAA2090168.1"/>
    </source>
</evidence>